<dbReference type="NCBIfam" id="NF009475">
    <property type="entry name" value="PRK12838.1"/>
    <property type="match status" value="1"/>
</dbReference>
<feature type="binding site" evidence="11">
    <location>
        <position position="288"/>
    </location>
    <ligand>
        <name>L-glutamine</name>
        <dbReference type="ChEBI" id="CHEBI:58359"/>
    </ligand>
</feature>
<proteinExistence type="inferred from homology"/>
<comment type="catalytic activity">
    <reaction evidence="9 11">
        <text>hydrogencarbonate + L-glutamine + 2 ATP + H2O = carbamoyl phosphate + L-glutamate + 2 ADP + phosphate + 2 H(+)</text>
        <dbReference type="Rhea" id="RHEA:18633"/>
        <dbReference type="ChEBI" id="CHEBI:15377"/>
        <dbReference type="ChEBI" id="CHEBI:15378"/>
        <dbReference type="ChEBI" id="CHEBI:17544"/>
        <dbReference type="ChEBI" id="CHEBI:29985"/>
        <dbReference type="ChEBI" id="CHEBI:30616"/>
        <dbReference type="ChEBI" id="CHEBI:43474"/>
        <dbReference type="ChEBI" id="CHEBI:58228"/>
        <dbReference type="ChEBI" id="CHEBI:58359"/>
        <dbReference type="ChEBI" id="CHEBI:456216"/>
        <dbReference type="EC" id="6.3.5.5"/>
    </reaction>
</comment>
<feature type="binding site" evidence="11">
    <location>
        <position position="326"/>
    </location>
    <ligand>
        <name>L-glutamine</name>
        <dbReference type="ChEBI" id="CHEBI:58359"/>
    </ligand>
</feature>
<organism evidence="13 14">
    <name type="scientific">Granulicella sibirica</name>
    <dbReference type="NCBI Taxonomy" id="2479048"/>
    <lineage>
        <taxon>Bacteria</taxon>
        <taxon>Pseudomonadati</taxon>
        <taxon>Acidobacteriota</taxon>
        <taxon>Terriglobia</taxon>
        <taxon>Terriglobales</taxon>
        <taxon>Acidobacteriaceae</taxon>
        <taxon>Granulicella</taxon>
    </lineage>
</organism>
<dbReference type="AlphaFoldDB" id="A0A4Q0T284"/>
<dbReference type="PANTHER" id="PTHR43418">
    <property type="entry name" value="MULTIFUNCTIONAL TRYPTOPHAN BIOSYNTHESIS PROTEIN-RELATED"/>
    <property type="match status" value="1"/>
</dbReference>
<dbReference type="InterPro" id="IPR029062">
    <property type="entry name" value="Class_I_gatase-like"/>
</dbReference>
<dbReference type="EMBL" id="RDSM01000002">
    <property type="protein sequence ID" value="RXH56098.1"/>
    <property type="molecule type" value="Genomic_DNA"/>
</dbReference>
<comment type="pathway">
    <text evidence="1 11">Pyrimidine metabolism; UMP biosynthesis via de novo pathway; (S)-dihydroorotate from bicarbonate: step 1/3.</text>
</comment>
<dbReference type="InterPro" id="IPR050472">
    <property type="entry name" value="Anth_synth/Amidotransfase"/>
</dbReference>
<evidence type="ECO:0000256" key="8">
    <source>
        <dbReference type="ARBA" id="ARBA00022975"/>
    </source>
</evidence>
<dbReference type="PRINTS" id="PR00099">
    <property type="entry name" value="CPSGATASE"/>
</dbReference>
<name>A0A4Q0T284_9BACT</name>
<keyword evidence="7 11" id="KW-0315">Glutamine amidotransferase</keyword>
<dbReference type="HAMAP" id="MF_01209">
    <property type="entry name" value="CPSase_S_chain"/>
    <property type="match status" value="1"/>
</dbReference>
<evidence type="ECO:0000313" key="14">
    <source>
        <dbReference type="Proteomes" id="UP000289437"/>
    </source>
</evidence>
<dbReference type="GO" id="GO:0006207">
    <property type="term" value="P:'de novo' pyrimidine nucleobase biosynthetic process"/>
    <property type="evidence" value="ECO:0007669"/>
    <property type="project" value="InterPro"/>
</dbReference>
<dbReference type="Proteomes" id="UP000289437">
    <property type="component" value="Unassembled WGS sequence"/>
</dbReference>
<dbReference type="GO" id="GO:0004088">
    <property type="term" value="F:carbamoyl-phosphate synthase (glutamine-hydrolyzing) activity"/>
    <property type="evidence" value="ECO:0007669"/>
    <property type="project" value="UniProtKB-UniRule"/>
</dbReference>
<evidence type="ECO:0000256" key="3">
    <source>
        <dbReference type="ARBA" id="ARBA00007800"/>
    </source>
</evidence>
<evidence type="ECO:0000256" key="9">
    <source>
        <dbReference type="ARBA" id="ARBA00048816"/>
    </source>
</evidence>
<evidence type="ECO:0000256" key="7">
    <source>
        <dbReference type="ARBA" id="ARBA00022962"/>
    </source>
</evidence>
<keyword evidence="5 11" id="KW-0547">Nucleotide-binding</keyword>
<keyword evidence="4 11" id="KW-0436">Ligase</keyword>
<feature type="domain" description="Carbamoyl-phosphate synthase small subunit N-terminal" evidence="12">
    <location>
        <begin position="18"/>
        <end position="148"/>
    </location>
</feature>
<feature type="binding site" evidence="11">
    <location>
        <position position="285"/>
    </location>
    <ligand>
        <name>L-glutamine</name>
        <dbReference type="ChEBI" id="CHEBI:58359"/>
    </ligand>
</feature>
<keyword evidence="14" id="KW-1185">Reference proteome</keyword>
<dbReference type="InterPro" id="IPR002474">
    <property type="entry name" value="CarbamoylP_synth_ssu_N"/>
</dbReference>
<accession>A0A4Q0T284</accession>
<dbReference type="GO" id="GO:0006541">
    <property type="term" value="P:glutamine metabolic process"/>
    <property type="evidence" value="ECO:0007669"/>
    <property type="project" value="InterPro"/>
</dbReference>
<dbReference type="Pfam" id="PF00988">
    <property type="entry name" value="CPSase_sm_chain"/>
    <property type="match status" value="1"/>
</dbReference>
<keyword evidence="8 11" id="KW-0665">Pyrimidine biosynthesis</keyword>
<dbReference type="PANTHER" id="PTHR43418:SF7">
    <property type="entry name" value="CARBAMOYL-PHOSPHATE SYNTHASE SMALL CHAIN"/>
    <property type="match status" value="1"/>
</dbReference>
<dbReference type="EC" id="6.3.5.5" evidence="11"/>
<dbReference type="GO" id="GO:0005524">
    <property type="term" value="F:ATP binding"/>
    <property type="evidence" value="ECO:0007669"/>
    <property type="project" value="UniProtKB-UniRule"/>
</dbReference>
<evidence type="ECO:0000256" key="11">
    <source>
        <dbReference type="HAMAP-Rule" id="MF_01209"/>
    </source>
</evidence>
<keyword evidence="11" id="KW-0028">Amino-acid biosynthesis</keyword>
<dbReference type="NCBIfam" id="TIGR01368">
    <property type="entry name" value="CPSaseIIsmall"/>
    <property type="match status" value="1"/>
</dbReference>
<dbReference type="InterPro" id="IPR006274">
    <property type="entry name" value="CarbamoylP_synth_ssu"/>
</dbReference>
<evidence type="ECO:0000256" key="6">
    <source>
        <dbReference type="ARBA" id="ARBA00022840"/>
    </source>
</evidence>
<dbReference type="InterPro" id="IPR036480">
    <property type="entry name" value="CarbP_synth_ssu_N_sf"/>
</dbReference>
<evidence type="ECO:0000256" key="5">
    <source>
        <dbReference type="ARBA" id="ARBA00022741"/>
    </source>
</evidence>
<dbReference type="UniPathway" id="UPA00068">
    <property type="reaction ID" value="UER00171"/>
</dbReference>
<dbReference type="PRINTS" id="PR00097">
    <property type="entry name" value="ANTSNTHASEII"/>
</dbReference>
<comment type="subunit">
    <text evidence="11">Composed of two chains; the small (or glutamine) chain promotes the hydrolysis of glutamine to ammonia, which is used by the large (or ammonia) chain to synthesize carbamoyl phosphate. Tetramer of heterodimers (alpha,beta)4.</text>
</comment>
<dbReference type="Gene3D" id="3.50.30.20">
    <property type="entry name" value="Carbamoyl-phosphate synthase small subunit, N-terminal domain"/>
    <property type="match status" value="1"/>
</dbReference>
<evidence type="ECO:0000256" key="4">
    <source>
        <dbReference type="ARBA" id="ARBA00022598"/>
    </source>
</evidence>
<feature type="active site" description="Nucleophile" evidence="11">
    <location>
        <position position="284"/>
    </location>
</feature>
<comment type="catalytic activity">
    <reaction evidence="10 11">
        <text>L-glutamine + H2O = L-glutamate + NH4(+)</text>
        <dbReference type="Rhea" id="RHEA:15889"/>
        <dbReference type="ChEBI" id="CHEBI:15377"/>
        <dbReference type="ChEBI" id="CHEBI:28938"/>
        <dbReference type="ChEBI" id="CHEBI:29985"/>
        <dbReference type="ChEBI" id="CHEBI:58359"/>
    </reaction>
</comment>
<comment type="caution">
    <text evidence="13">The sequence shown here is derived from an EMBL/GenBank/DDBJ whole genome shotgun (WGS) entry which is preliminary data.</text>
</comment>
<feature type="active site" evidence="11">
    <location>
        <position position="368"/>
    </location>
</feature>
<dbReference type="CDD" id="cd01744">
    <property type="entry name" value="GATase1_CPSase"/>
    <property type="match status" value="1"/>
</dbReference>
<dbReference type="SMART" id="SM01097">
    <property type="entry name" value="CPSase_sm_chain"/>
    <property type="match status" value="1"/>
</dbReference>
<dbReference type="GO" id="GO:0006526">
    <property type="term" value="P:L-arginine biosynthetic process"/>
    <property type="evidence" value="ECO:0007669"/>
    <property type="project" value="UniProtKB-UniRule"/>
</dbReference>
<evidence type="ECO:0000256" key="10">
    <source>
        <dbReference type="ARBA" id="ARBA00049285"/>
    </source>
</evidence>
<feature type="binding site" evidence="11">
    <location>
        <position position="257"/>
    </location>
    <ligand>
        <name>L-glutamine</name>
        <dbReference type="ChEBI" id="CHEBI:58359"/>
    </ligand>
</feature>
<sequence length="394" mass="43065">MLIESLESTPFGFTGEAMQAMLALEDGRIFRGKGFGARAECSGEVVFNTSLTGYQEIFTDPSYAGQIVVLTNPHIGNYGTTPHDAEASKPYIEGLVTREFSAMSSNWRSTEVADEYLERNGIPVIAGVDTRAVVRHLRANGVMRGVIASGESLDSEALVAKARAIRKMDGTDLASVVSTKKIYEWSDAEPKNQTGDSLLGAGSDKALKHVVAYDFGIKENILRMLTREGCRVTVVPARTSAEEVMAMKPDGVFFSNGPGDPEPLDYAIENVQKLKGQAPLFGICLGHQIFGLALGGKTYKLKFGHHGGNHPILNHETGKVEITAQNHNFNVDPASLPSDVEQTHTNLNDNTMAGLKSKTDPMFSVQYHPEASPGPHDSHYLFRDFRKMMDEWEK</sequence>
<dbReference type="FunFam" id="3.50.30.20:FF:000001">
    <property type="entry name" value="Carbamoyl-phosphate synthase small chain"/>
    <property type="match status" value="1"/>
</dbReference>
<comment type="pathway">
    <text evidence="2 11">Amino-acid biosynthesis; L-arginine biosynthesis; carbamoyl phosphate from bicarbonate: step 1/1.</text>
</comment>
<evidence type="ECO:0000256" key="2">
    <source>
        <dbReference type="ARBA" id="ARBA00005077"/>
    </source>
</evidence>
<comment type="similarity">
    <text evidence="3 11">Belongs to the CarA family.</text>
</comment>
<dbReference type="PRINTS" id="PR00096">
    <property type="entry name" value="GATASE"/>
</dbReference>
<feature type="binding site" evidence="11">
    <location>
        <position position="329"/>
    </location>
    <ligand>
        <name>L-glutamine</name>
        <dbReference type="ChEBI" id="CHEBI:58359"/>
    </ligand>
</feature>
<comment type="caution">
    <text evidence="11">Lacks conserved residue(s) required for the propagation of feature annotation.</text>
</comment>
<dbReference type="PROSITE" id="PS51273">
    <property type="entry name" value="GATASE_TYPE_1"/>
    <property type="match status" value="1"/>
</dbReference>
<dbReference type="UniPathway" id="UPA00070">
    <property type="reaction ID" value="UER00115"/>
</dbReference>
<dbReference type="InterPro" id="IPR017926">
    <property type="entry name" value="GATASE"/>
</dbReference>
<reference evidence="14" key="2">
    <citation type="submission" date="2019-02" db="EMBL/GenBank/DDBJ databases">
        <title>Granulicella sibirica sp. nov., a psychrotolerant acidobacterium isolated from an organic soil layer in forested tundra, West Siberia.</title>
        <authorList>
            <person name="Oshkin I.Y."/>
            <person name="Kulichevskaya I.S."/>
            <person name="Rijpstra W.I.C."/>
            <person name="Sinninghe Damste J.S."/>
            <person name="Rakitin A.L."/>
            <person name="Ravin N.V."/>
            <person name="Dedysh S.N."/>
        </authorList>
    </citation>
    <scope>NUCLEOTIDE SEQUENCE [LARGE SCALE GENOMIC DNA]</scope>
    <source>
        <strain evidence="14">AF10</strain>
    </source>
</reference>
<feature type="region of interest" description="CPSase" evidence="11">
    <location>
        <begin position="1"/>
        <end position="208"/>
    </location>
</feature>
<evidence type="ECO:0000313" key="13">
    <source>
        <dbReference type="EMBL" id="RXH56098.1"/>
    </source>
</evidence>
<keyword evidence="11" id="KW-0055">Arginine biosynthesis</keyword>
<feature type="binding site" evidence="11">
    <location>
        <position position="259"/>
    </location>
    <ligand>
        <name>L-glutamine</name>
        <dbReference type="ChEBI" id="CHEBI:58359"/>
    </ligand>
</feature>
<dbReference type="GO" id="GO:0044205">
    <property type="term" value="P:'de novo' UMP biosynthetic process"/>
    <property type="evidence" value="ECO:0007669"/>
    <property type="project" value="UniProtKB-UniRule"/>
</dbReference>
<dbReference type="Pfam" id="PF00117">
    <property type="entry name" value="GATase"/>
    <property type="match status" value="1"/>
</dbReference>
<dbReference type="SUPFAM" id="SSF52021">
    <property type="entry name" value="Carbamoyl phosphate synthetase, small subunit N-terminal domain"/>
    <property type="match status" value="1"/>
</dbReference>
<dbReference type="SUPFAM" id="SSF52317">
    <property type="entry name" value="Class I glutamine amidotransferase-like"/>
    <property type="match status" value="1"/>
</dbReference>
<feature type="active site" evidence="11">
    <location>
        <position position="370"/>
    </location>
</feature>
<reference evidence="13 14" key="1">
    <citation type="submission" date="2018-11" db="EMBL/GenBank/DDBJ databases">
        <authorList>
            <person name="Mardanov A.V."/>
            <person name="Ravin N.V."/>
            <person name="Dedysh S.N."/>
        </authorList>
    </citation>
    <scope>NUCLEOTIDE SEQUENCE [LARGE SCALE GENOMIC DNA]</scope>
    <source>
        <strain evidence="13 14">AF10</strain>
    </source>
</reference>
<protein>
    <recommendedName>
        <fullName evidence="11">Carbamoyl phosphate synthase small chain</fullName>
        <ecNumber evidence="11">6.3.5.5</ecNumber>
    </recommendedName>
    <alternativeName>
        <fullName evidence="11">Carbamoyl phosphate synthetase glutamine chain</fullName>
    </alternativeName>
</protein>
<evidence type="ECO:0000259" key="12">
    <source>
        <dbReference type="SMART" id="SM01097"/>
    </source>
</evidence>
<dbReference type="GO" id="GO:0004359">
    <property type="term" value="F:glutaminase activity"/>
    <property type="evidence" value="ECO:0007669"/>
    <property type="project" value="RHEA"/>
</dbReference>
<comment type="function">
    <text evidence="11">Small subunit of the glutamine-dependent carbamoyl phosphate synthetase (CPSase). CPSase catalyzes the formation of carbamoyl phosphate from the ammonia moiety of glutamine, carbonate, and phosphate donated by ATP, constituting the first step of 2 biosynthetic pathways, one leading to arginine and/or urea and the other to pyrimidine nucleotides. The small subunit (glutamine amidotransferase) binds and cleaves glutamine to supply the large subunit with the substrate ammonia.</text>
</comment>
<dbReference type="InterPro" id="IPR035686">
    <property type="entry name" value="CPSase_GATase1"/>
</dbReference>
<gene>
    <name evidence="11" type="primary">carA</name>
    <name evidence="13" type="ORF">GRAN_2955</name>
</gene>
<evidence type="ECO:0000256" key="1">
    <source>
        <dbReference type="ARBA" id="ARBA00004812"/>
    </source>
</evidence>
<keyword evidence="6 11" id="KW-0067">ATP-binding</keyword>
<feature type="binding site" evidence="11">
    <location>
        <position position="62"/>
    </location>
    <ligand>
        <name>L-glutamine</name>
        <dbReference type="ChEBI" id="CHEBI:58359"/>
    </ligand>
</feature>
<dbReference type="Gene3D" id="3.40.50.880">
    <property type="match status" value="1"/>
</dbReference>